<feature type="transmembrane region" description="Helical" evidence="1">
    <location>
        <begin position="386"/>
        <end position="404"/>
    </location>
</feature>
<evidence type="ECO:0000313" key="4">
    <source>
        <dbReference type="Proteomes" id="UP001232536"/>
    </source>
</evidence>
<evidence type="ECO:0000313" key="3">
    <source>
        <dbReference type="EMBL" id="MDO8107263.1"/>
    </source>
</evidence>
<name>A0ABT9DDB0_9CELL</name>
<feature type="transmembrane region" description="Helical" evidence="1">
    <location>
        <begin position="488"/>
        <end position="509"/>
    </location>
</feature>
<keyword evidence="1" id="KW-0472">Membrane</keyword>
<keyword evidence="1" id="KW-0812">Transmembrane</keyword>
<comment type="caution">
    <text evidence="3">The sequence shown here is derived from an EMBL/GenBank/DDBJ whole genome shotgun (WGS) entry which is preliminary data.</text>
</comment>
<keyword evidence="1" id="KW-1133">Transmembrane helix</keyword>
<dbReference type="EMBL" id="JAUQYP010000001">
    <property type="protein sequence ID" value="MDO8107263.1"/>
    <property type="molecule type" value="Genomic_DNA"/>
</dbReference>
<protein>
    <recommendedName>
        <fullName evidence="5">ABC transport system permease protein</fullName>
    </recommendedName>
</protein>
<feature type="transmembrane region" description="Helical" evidence="1">
    <location>
        <begin position="355"/>
        <end position="374"/>
    </location>
</feature>
<sequence length="566" mass="56603">MTVAGRRRALARRRRGALAVLAVAVALAVTIPPAVAMTTAQRTDALARRAAATLDAAERGVRVTTSSADDAAAQLVGGDAVLHRLLGDVPVLTARLTYPLDARTAPEADPDRSVVLAHLPDWAQQVVVTGRAPRPGDPLEVLAPQVSGLAAGTELLVGSAEVPVRVVGTWRPVDPHDAVWFADPGLGRGTMTGLKDAVGPLLTADEAAVDRAARRPLVRWTVVPSLQGLSVAQLAHLATALDTVPGALDDAGLLVQGATIDARGGANLAEITDAATSSRRTARSAVGAGAAAGVAGVWAAAAALAAATRRERTLLLARGARPVALLDREAPGVLAAATLGGVVGWPSTVAAGWPAWWAAAAALGGAAATLGPVARRLPVDRGRMRPGAAATTAVLAVATGLTTWDATRSGEGIGVAAPALLLICAGLVGGLAAPMLAGAAAPVARRGRGLVPVLTARSVARSFGPLPLLAALVGGAVTYAASTPRTGVATGWATAALGATLVAVLASGCHAAAERESRRAEDVDLDRLTVRRPVRAARRVAQGAALVVAAGTGTLTALVTVGLVAP</sequence>
<proteinExistence type="predicted"/>
<feature type="chain" id="PRO_5045449096" description="ABC transport system permease protein" evidence="2">
    <location>
        <begin position="37"/>
        <end position="566"/>
    </location>
</feature>
<organism evidence="3 4">
    <name type="scientific">Actinotalea lenta</name>
    <dbReference type="NCBI Taxonomy" id="3064654"/>
    <lineage>
        <taxon>Bacteria</taxon>
        <taxon>Bacillati</taxon>
        <taxon>Actinomycetota</taxon>
        <taxon>Actinomycetes</taxon>
        <taxon>Micrococcales</taxon>
        <taxon>Cellulomonadaceae</taxon>
        <taxon>Actinotalea</taxon>
    </lineage>
</organism>
<keyword evidence="4" id="KW-1185">Reference proteome</keyword>
<evidence type="ECO:0000256" key="1">
    <source>
        <dbReference type="SAM" id="Phobius"/>
    </source>
</evidence>
<keyword evidence="2" id="KW-0732">Signal</keyword>
<gene>
    <name evidence="3" type="ORF">Q6348_08650</name>
</gene>
<evidence type="ECO:0008006" key="5">
    <source>
        <dbReference type="Google" id="ProtNLM"/>
    </source>
</evidence>
<feature type="signal peptide" evidence="2">
    <location>
        <begin position="1"/>
        <end position="36"/>
    </location>
</feature>
<evidence type="ECO:0000256" key="2">
    <source>
        <dbReference type="SAM" id="SignalP"/>
    </source>
</evidence>
<feature type="transmembrane region" description="Helical" evidence="1">
    <location>
        <begin position="540"/>
        <end position="565"/>
    </location>
</feature>
<feature type="transmembrane region" description="Helical" evidence="1">
    <location>
        <begin position="329"/>
        <end position="349"/>
    </location>
</feature>
<reference evidence="3 4" key="1">
    <citation type="submission" date="2023-07" db="EMBL/GenBank/DDBJ databases">
        <title>Description of novel actinomycetes strains, isolated from tidal flat sediment.</title>
        <authorList>
            <person name="Lu C."/>
        </authorList>
    </citation>
    <scope>NUCLEOTIDE SEQUENCE [LARGE SCALE GENOMIC DNA]</scope>
    <source>
        <strain evidence="3 4">SYSU T00b441</strain>
    </source>
</reference>
<accession>A0ABT9DDB0</accession>
<feature type="transmembrane region" description="Helical" evidence="1">
    <location>
        <begin position="285"/>
        <end position="308"/>
    </location>
</feature>
<feature type="transmembrane region" description="Helical" evidence="1">
    <location>
        <begin position="462"/>
        <end position="482"/>
    </location>
</feature>
<feature type="transmembrane region" description="Helical" evidence="1">
    <location>
        <begin position="416"/>
        <end position="441"/>
    </location>
</feature>
<dbReference type="Proteomes" id="UP001232536">
    <property type="component" value="Unassembled WGS sequence"/>
</dbReference>
<dbReference type="RefSeq" id="WP_304600894.1">
    <property type="nucleotide sequence ID" value="NZ_JAUQYO010000001.1"/>
</dbReference>